<name>I9LFJ2_9FIRM</name>
<dbReference type="Proteomes" id="UP000004324">
    <property type="component" value="Unassembled WGS sequence"/>
</dbReference>
<reference evidence="2 3" key="1">
    <citation type="journal article" date="2012" name="J. Bacteriol.">
        <title>Draft Genome Sequences for Two Metal-Reducing Pelosinus fermentans Strains Isolated from a Cr(VI)-Contaminated Site and for Type Strain R7.</title>
        <authorList>
            <person name="Brown S.D."/>
            <person name="Podar M."/>
            <person name="Klingeman D.M."/>
            <person name="Johnson C.M."/>
            <person name="Yang Z.K."/>
            <person name="Utturkar S.M."/>
            <person name="Land M.L."/>
            <person name="Mosher J.J."/>
            <person name="Hurt R.A.Jr."/>
            <person name="Phelps T.J."/>
            <person name="Palumbo A.V."/>
            <person name="Arkin A.P."/>
            <person name="Hazen T.C."/>
            <person name="Elias D.A."/>
        </authorList>
    </citation>
    <scope>NUCLEOTIDE SEQUENCE [LARGE SCALE GENOMIC DNA]</scope>
    <source>
        <strain evidence="2 3">B4</strain>
    </source>
</reference>
<dbReference type="EMBL" id="AKVJ01000021">
    <property type="protein sequence ID" value="EIW19254.1"/>
    <property type="molecule type" value="Genomic_DNA"/>
</dbReference>
<gene>
    <name evidence="2" type="ORF">FB4_2964</name>
</gene>
<evidence type="ECO:0000313" key="3">
    <source>
        <dbReference type="Proteomes" id="UP000004324"/>
    </source>
</evidence>
<comment type="caution">
    <text evidence="2">The sequence shown here is derived from an EMBL/GenBank/DDBJ whole genome shotgun (WGS) entry which is preliminary data.</text>
</comment>
<dbReference type="AlphaFoldDB" id="I9LFJ2"/>
<evidence type="ECO:0000313" key="2">
    <source>
        <dbReference type="EMBL" id="EIW19254.1"/>
    </source>
</evidence>
<keyword evidence="1" id="KW-0175">Coiled coil</keyword>
<proteinExistence type="predicted"/>
<feature type="coiled-coil region" evidence="1">
    <location>
        <begin position="13"/>
        <end position="47"/>
    </location>
</feature>
<protein>
    <submittedName>
        <fullName evidence="2">Uncharacterized protein</fullName>
    </submittedName>
</protein>
<accession>I9LFJ2</accession>
<evidence type="ECO:0000256" key="1">
    <source>
        <dbReference type="SAM" id="Coils"/>
    </source>
</evidence>
<organism evidence="2 3">
    <name type="scientific">Pelosinus fermentans B4</name>
    <dbReference type="NCBI Taxonomy" id="1149862"/>
    <lineage>
        <taxon>Bacteria</taxon>
        <taxon>Bacillati</taxon>
        <taxon>Bacillota</taxon>
        <taxon>Negativicutes</taxon>
        <taxon>Selenomonadales</taxon>
        <taxon>Sporomusaceae</taxon>
        <taxon>Pelosinus</taxon>
    </lineage>
</organism>
<dbReference type="OrthoDB" id="1684932at2"/>
<keyword evidence="3" id="KW-1185">Reference proteome</keyword>
<dbReference type="PATRIC" id="fig|1149862.3.peg.1520"/>
<sequence>MHHKLSSQKKIEYDTLCNAISELSQEIDCLIKENKDASEIYEQLEATLNQCVHLLRKSFITETAKIK</sequence>